<feature type="transmembrane region" description="Helical" evidence="19">
    <location>
        <begin position="106"/>
        <end position="127"/>
    </location>
</feature>
<comment type="catalytic activity">
    <reaction evidence="18">
        <text>a ubiquinone + NADH + 5 H(+)(in) = a ubiquinol + NAD(+) + 4 H(+)(out)</text>
        <dbReference type="Rhea" id="RHEA:29091"/>
        <dbReference type="Rhea" id="RHEA-COMP:9565"/>
        <dbReference type="Rhea" id="RHEA-COMP:9566"/>
        <dbReference type="ChEBI" id="CHEBI:15378"/>
        <dbReference type="ChEBI" id="CHEBI:16389"/>
        <dbReference type="ChEBI" id="CHEBI:17976"/>
        <dbReference type="ChEBI" id="CHEBI:57540"/>
        <dbReference type="ChEBI" id="CHEBI:57945"/>
        <dbReference type="EC" id="7.1.1.2"/>
    </reaction>
</comment>
<gene>
    <name evidence="20" type="primary">ND2</name>
</gene>
<evidence type="ECO:0000256" key="5">
    <source>
        <dbReference type="ARBA" id="ARBA00021008"/>
    </source>
</evidence>
<organism evidence="20">
    <name type="scientific">Lasioglossum malachurum</name>
    <dbReference type="NCBI Taxonomy" id="88512"/>
    <lineage>
        <taxon>Eukaryota</taxon>
        <taxon>Metazoa</taxon>
        <taxon>Ecdysozoa</taxon>
        <taxon>Arthropoda</taxon>
        <taxon>Hexapoda</taxon>
        <taxon>Insecta</taxon>
        <taxon>Pterygota</taxon>
        <taxon>Neoptera</taxon>
        <taxon>Endopterygota</taxon>
        <taxon>Hymenoptera</taxon>
        <taxon>Apocrita</taxon>
        <taxon>Aculeata</taxon>
        <taxon>Apoidea</taxon>
        <taxon>Anthophila</taxon>
        <taxon>Halictidae</taxon>
        <taxon>Halictinae</taxon>
        <taxon>Halictini</taxon>
        <taxon>Lasioglossum</taxon>
        <taxon>Sphecodogastra</taxon>
    </lineage>
</organism>
<feature type="transmembrane region" description="Helical" evidence="19">
    <location>
        <begin position="74"/>
        <end position="94"/>
    </location>
</feature>
<evidence type="ECO:0000256" key="7">
    <source>
        <dbReference type="ARBA" id="ARBA00022660"/>
    </source>
</evidence>
<keyword evidence="6" id="KW-0813">Transport</keyword>
<evidence type="ECO:0000256" key="2">
    <source>
        <dbReference type="ARBA" id="ARBA00004448"/>
    </source>
</evidence>
<evidence type="ECO:0000256" key="9">
    <source>
        <dbReference type="ARBA" id="ARBA00022792"/>
    </source>
</evidence>
<dbReference type="PANTHER" id="PTHR46552">
    <property type="entry name" value="NADH-UBIQUINONE OXIDOREDUCTASE CHAIN 2"/>
    <property type="match status" value="1"/>
</dbReference>
<keyword evidence="15 20" id="KW-0496">Mitochondrion</keyword>
<evidence type="ECO:0000256" key="17">
    <source>
        <dbReference type="ARBA" id="ARBA00031028"/>
    </source>
</evidence>
<comment type="subcellular location">
    <subcellularLocation>
        <location evidence="2">Mitochondrion inner membrane</location>
        <topology evidence="2">Multi-pass membrane protein</topology>
    </subcellularLocation>
</comment>
<feature type="transmembrane region" description="Helical" evidence="19">
    <location>
        <begin position="133"/>
        <end position="151"/>
    </location>
</feature>
<reference evidence="20" key="1">
    <citation type="submission" date="2015-06" db="EMBL/GenBank/DDBJ databases">
        <title>High-throughput detection of wild bee species with mitogenome skimming and resequencing (mt-S/R).</title>
        <authorList>
            <person name="Tang M."/>
            <person name="Hardman C."/>
            <person name="Ji Y."/>
            <person name="Meng G."/>
            <person name="Liu S."/>
            <person name="Tan M."/>
            <person name="Yang S."/>
            <person name="Yang C."/>
            <person name="Moss E."/>
            <person name="Nevard T."/>
            <person name="Potts S.G."/>
            <person name="Zhou X."/>
            <person name="Yu D.W."/>
        </authorList>
    </citation>
    <scope>NUCLEOTIDE SEQUENCE</scope>
</reference>
<dbReference type="AlphaFoldDB" id="A0A0S2LUC0"/>
<keyword evidence="10" id="KW-1278">Translocase</keyword>
<feature type="transmembrane region" description="Helical" evidence="19">
    <location>
        <begin position="220"/>
        <end position="242"/>
    </location>
</feature>
<evidence type="ECO:0000256" key="13">
    <source>
        <dbReference type="ARBA" id="ARBA00023027"/>
    </source>
</evidence>
<accession>A0A0S2LUC0</accession>
<sequence>MKLFINSLLVIMMLMAMNTPNLFFLWMFLEISSMSFVIYLNINSNKTYSILYFLISSISSIIIMFSILTQSFMLNINLFLMFSMWLKLGMFPLNNWMNLMMKNINYISLIPLLTTMKIIPILIFIYFINFNMYIITLLITMTLPPIIMSFNTSSYPMLLNYSSMYNMPMILMFSYFNLNLMTIYLIMYMMMTIYILLMLKSSSIYYKNSLNLNMMKKNNLFFKLMMFSYAQLPPFSTFIMKWNLINYIIKTNNNLILILMLMIFYSLLMTFNYLNFNNNIYLMNNLKIGHKINYKKKINLKFIINL</sequence>
<feature type="transmembrane region" description="Helical" evidence="19">
    <location>
        <begin position="254"/>
        <end position="274"/>
    </location>
</feature>
<feature type="transmembrane region" description="Helical" evidence="19">
    <location>
        <begin position="182"/>
        <end position="199"/>
    </location>
</feature>
<evidence type="ECO:0000256" key="4">
    <source>
        <dbReference type="ARBA" id="ARBA00012944"/>
    </source>
</evidence>
<keyword evidence="11" id="KW-0249">Electron transport</keyword>
<evidence type="ECO:0000256" key="19">
    <source>
        <dbReference type="SAM" id="Phobius"/>
    </source>
</evidence>
<dbReference type="EC" id="7.1.1.2" evidence="4"/>
<protein>
    <recommendedName>
        <fullName evidence="5">NADH-ubiquinone oxidoreductase chain 2</fullName>
        <ecNumber evidence="4">7.1.1.2</ecNumber>
    </recommendedName>
    <alternativeName>
        <fullName evidence="17">NADH dehydrogenase subunit 2</fullName>
    </alternativeName>
</protein>
<geneLocation type="mitochondrion" evidence="20"/>
<evidence type="ECO:0000256" key="16">
    <source>
        <dbReference type="ARBA" id="ARBA00023136"/>
    </source>
</evidence>
<dbReference type="GO" id="GO:0006120">
    <property type="term" value="P:mitochondrial electron transport, NADH to ubiquinone"/>
    <property type="evidence" value="ECO:0007669"/>
    <property type="project" value="TreeGrafter"/>
</dbReference>
<evidence type="ECO:0000256" key="18">
    <source>
        <dbReference type="ARBA" id="ARBA00049551"/>
    </source>
</evidence>
<comment type="function">
    <text evidence="1">Core subunit of the mitochondrial membrane respiratory chain NADH dehydrogenase (Complex I) that is believed to belong to the minimal assembly required for catalysis. Complex I functions in the transfer of electrons from NADH to the respiratory chain. The immediate electron acceptor for the enzyme is believed to be ubiquinone.</text>
</comment>
<dbReference type="GO" id="GO:0008137">
    <property type="term" value="F:NADH dehydrogenase (ubiquinone) activity"/>
    <property type="evidence" value="ECO:0007669"/>
    <property type="project" value="UniProtKB-EC"/>
</dbReference>
<keyword evidence="13" id="KW-0520">NAD</keyword>
<dbReference type="EMBL" id="KT164678">
    <property type="protein sequence ID" value="ALO64839.1"/>
    <property type="molecule type" value="Genomic_DNA"/>
</dbReference>
<evidence type="ECO:0000256" key="12">
    <source>
        <dbReference type="ARBA" id="ARBA00022989"/>
    </source>
</evidence>
<keyword evidence="7" id="KW-0679">Respiratory chain</keyword>
<evidence type="ECO:0000256" key="3">
    <source>
        <dbReference type="ARBA" id="ARBA00007012"/>
    </source>
</evidence>
<dbReference type="InterPro" id="IPR050175">
    <property type="entry name" value="Complex_I_Subunit_2"/>
</dbReference>
<evidence type="ECO:0000256" key="10">
    <source>
        <dbReference type="ARBA" id="ARBA00022967"/>
    </source>
</evidence>
<evidence type="ECO:0000256" key="8">
    <source>
        <dbReference type="ARBA" id="ARBA00022692"/>
    </source>
</evidence>
<proteinExistence type="inferred from homology"/>
<keyword evidence="8 19" id="KW-0812">Transmembrane</keyword>
<evidence type="ECO:0000313" key="20">
    <source>
        <dbReference type="EMBL" id="ALO64839.1"/>
    </source>
</evidence>
<name>A0A0S2LUC0_9HYME</name>
<evidence type="ECO:0000256" key="14">
    <source>
        <dbReference type="ARBA" id="ARBA00023075"/>
    </source>
</evidence>
<keyword evidence="16 19" id="KW-0472">Membrane</keyword>
<comment type="similarity">
    <text evidence="3">Belongs to the complex I subunit 2 family.</text>
</comment>
<evidence type="ECO:0000256" key="1">
    <source>
        <dbReference type="ARBA" id="ARBA00003257"/>
    </source>
</evidence>
<dbReference type="PANTHER" id="PTHR46552:SF1">
    <property type="entry name" value="NADH-UBIQUINONE OXIDOREDUCTASE CHAIN 2"/>
    <property type="match status" value="1"/>
</dbReference>
<keyword evidence="12 19" id="KW-1133">Transmembrane helix</keyword>
<feature type="transmembrane region" description="Helical" evidence="19">
    <location>
        <begin position="49"/>
        <end position="68"/>
    </location>
</feature>
<keyword evidence="9" id="KW-0999">Mitochondrion inner membrane</keyword>
<evidence type="ECO:0000256" key="6">
    <source>
        <dbReference type="ARBA" id="ARBA00022448"/>
    </source>
</evidence>
<keyword evidence="14" id="KW-0830">Ubiquinone</keyword>
<dbReference type="GO" id="GO:0005743">
    <property type="term" value="C:mitochondrial inner membrane"/>
    <property type="evidence" value="ECO:0007669"/>
    <property type="project" value="UniProtKB-SubCell"/>
</dbReference>
<evidence type="ECO:0000256" key="11">
    <source>
        <dbReference type="ARBA" id="ARBA00022982"/>
    </source>
</evidence>
<evidence type="ECO:0000256" key="15">
    <source>
        <dbReference type="ARBA" id="ARBA00023128"/>
    </source>
</evidence>